<feature type="domain" description="Protein kinase" evidence="12">
    <location>
        <begin position="7"/>
        <end position="262"/>
    </location>
</feature>
<dbReference type="PANTHER" id="PTHR44899">
    <property type="entry name" value="CAMK FAMILY PROTEIN KINASE"/>
    <property type="match status" value="1"/>
</dbReference>
<dbReference type="Gene3D" id="1.10.510.10">
    <property type="entry name" value="Transferase(Phosphotransferase) domain 1"/>
    <property type="match status" value="1"/>
</dbReference>
<dbReference type="SMART" id="SM00220">
    <property type="entry name" value="S_TKc"/>
    <property type="match status" value="1"/>
</dbReference>
<dbReference type="Pfam" id="PF00069">
    <property type="entry name" value="Pkinase"/>
    <property type="match status" value="1"/>
</dbReference>
<reference evidence="13" key="1">
    <citation type="submission" date="2021-09" db="EMBL/GenBank/DDBJ databases">
        <authorList>
            <consortium name="AG Swart"/>
            <person name="Singh M."/>
            <person name="Singh A."/>
            <person name="Seah K."/>
            <person name="Emmerich C."/>
        </authorList>
    </citation>
    <scope>NUCLEOTIDE SEQUENCE</scope>
    <source>
        <strain evidence="13">ATCC30299</strain>
    </source>
</reference>
<keyword evidence="7 10" id="KW-0067">ATP-binding</keyword>
<feature type="region of interest" description="Disordered" evidence="11">
    <location>
        <begin position="294"/>
        <end position="313"/>
    </location>
</feature>
<accession>A0AAU9JGK4</accession>
<evidence type="ECO:0000256" key="1">
    <source>
        <dbReference type="ARBA" id="ARBA00010886"/>
    </source>
</evidence>
<organism evidence="13 14">
    <name type="scientific">Blepharisma stoltei</name>
    <dbReference type="NCBI Taxonomy" id="1481888"/>
    <lineage>
        <taxon>Eukaryota</taxon>
        <taxon>Sar</taxon>
        <taxon>Alveolata</taxon>
        <taxon>Ciliophora</taxon>
        <taxon>Postciliodesmatophora</taxon>
        <taxon>Heterotrichea</taxon>
        <taxon>Heterotrichida</taxon>
        <taxon>Blepharismidae</taxon>
        <taxon>Blepharisma</taxon>
    </lineage>
</organism>
<comment type="caution">
    <text evidence="13">The sequence shown here is derived from an EMBL/GenBank/DDBJ whole genome shotgun (WGS) entry which is preliminary data.</text>
</comment>
<evidence type="ECO:0000313" key="14">
    <source>
        <dbReference type="Proteomes" id="UP001162131"/>
    </source>
</evidence>
<dbReference type="EMBL" id="CAJZBQ010000043">
    <property type="protein sequence ID" value="CAG9327176.1"/>
    <property type="molecule type" value="Genomic_DNA"/>
</dbReference>
<comment type="catalytic activity">
    <reaction evidence="9">
        <text>L-seryl-[protein] + ATP = O-phospho-L-seryl-[protein] + ADP + H(+)</text>
        <dbReference type="Rhea" id="RHEA:17989"/>
        <dbReference type="Rhea" id="RHEA-COMP:9863"/>
        <dbReference type="Rhea" id="RHEA-COMP:11604"/>
        <dbReference type="ChEBI" id="CHEBI:15378"/>
        <dbReference type="ChEBI" id="CHEBI:29999"/>
        <dbReference type="ChEBI" id="CHEBI:30616"/>
        <dbReference type="ChEBI" id="CHEBI:83421"/>
        <dbReference type="ChEBI" id="CHEBI:456216"/>
        <dbReference type="EC" id="2.7.11.1"/>
    </reaction>
</comment>
<evidence type="ECO:0000313" key="13">
    <source>
        <dbReference type="EMBL" id="CAG9327176.1"/>
    </source>
</evidence>
<dbReference type="Gene3D" id="3.30.200.20">
    <property type="entry name" value="Phosphorylase Kinase, domain 1"/>
    <property type="match status" value="1"/>
</dbReference>
<dbReference type="FunFam" id="3.30.200.20:FF:000097">
    <property type="entry name" value="Probable serine/threonine-protein kinase nek1"/>
    <property type="match status" value="1"/>
</dbReference>
<keyword evidence="4" id="KW-0808">Transferase</keyword>
<dbReference type="Proteomes" id="UP001162131">
    <property type="component" value="Unassembled WGS sequence"/>
</dbReference>
<evidence type="ECO:0000259" key="12">
    <source>
        <dbReference type="PROSITE" id="PS50011"/>
    </source>
</evidence>
<sequence length="584" mass="66490">MAYSQIYKELGVIGRGNFGSAHLVEHQSEHLKYVAKKILLGGMTDREIQGAHQEAELLSRLNHPNIVKYKESFCEEGLLIIVMEYCDVGDLSYHIKQKSKKHEIFTETEIMNWFVQICLALQYIHSLGILHRDIKSSNIYLTGNNTVKLGDFGISRVLQGSEAANTVVGTPYYMSPEVCENKPYSYKSDAWSLGCVLYELCTLNYAFKADNLLGLVFKIVTERAEPIPSHYSPQLRTLVQDILVKDSGRRPSVSDILNDPYTLSFMQNFIDTNGQSLTRIRSLNIRKATAIVPQRPKSPENETPKQRLIRKKREQAEQEAEKLKNAAREAYIHNQVSKQRAHDMLYSSPQQRYQNQAAIQKAMSPPSNFSGSGSTIASLVFTKENSYDRQGNYGTLTDGFNLTETQYSQVNNQGYNQDYLEDSLSYSNTFEASQYEEAQQSPSYINPRDEQPIKAAGYYNLNFTDDSSEIAENNEEELTEIVSVYRNQMRGGRRLDTVLEASGESASYESPRVAPANKKDSMRQQCIEKMGSKLFGEIYEYLKRQRQIGTADDVIIGEAKRRWGKDATTYSFLVDQLLFLEIFH</sequence>
<keyword evidence="6" id="KW-0418">Kinase</keyword>
<evidence type="ECO:0000256" key="4">
    <source>
        <dbReference type="ARBA" id="ARBA00022679"/>
    </source>
</evidence>
<dbReference type="SUPFAM" id="SSF56112">
    <property type="entry name" value="Protein kinase-like (PK-like)"/>
    <property type="match status" value="1"/>
</dbReference>
<dbReference type="InterPro" id="IPR017441">
    <property type="entry name" value="Protein_kinase_ATP_BS"/>
</dbReference>
<gene>
    <name evidence="13" type="ORF">BSTOLATCC_MIC43218</name>
</gene>
<dbReference type="InterPro" id="IPR051131">
    <property type="entry name" value="NEK_Ser/Thr_kinase_NIMA"/>
</dbReference>
<dbReference type="AlphaFoldDB" id="A0AAU9JGK4"/>
<dbReference type="PROSITE" id="PS00107">
    <property type="entry name" value="PROTEIN_KINASE_ATP"/>
    <property type="match status" value="1"/>
</dbReference>
<comment type="catalytic activity">
    <reaction evidence="8">
        <text>L-threonyl-[protein] + ATP = O-phospho-L-threonyl-[protein] + ADP + H(+)</text>
        <dbReference type="Rhea" id="RHEA:46608"/>
        <dbReference type="Rhea" id="RHEA-COMP:11060"/>
        <dbReference type="Rhea" id="RHEA-COMP:11605"/>
        <dbReference type="ChEBI" id="CHEBI:15378"/>
        <dbReference type="ChEBI" id="CHEBI:30013"/>
        <dbReference type="ChEBI" id="CHEBI:30616"/>
        <dbReference type="ChEBI" id="CHEBI:61977"/>
        <dbReference type="ChEBI" id="CHEBI:456216"/>
        <dbReference type="EC" id="2.7.11.1"/>
    </reaction>
</comment>
<dbReference type="PROSITE" id="PS00108">
    <property type="entry name" value="PROTEIN_KINASE_ST"/>
    <property type="match status" value="1"/>
</dbReference>
<comment type="similarity">
    <text evidence="1">Belongs to the protein kinase superfamily. NEK Ser/Thr protein kinase family. NIMA subfamily.</text>
</comment>
<evidence type="ECO:0000256" key="10">
    <source>
        <dbReference type="PROSITE-ProRule" id="PRU10141"/>
    </source>
</evidence>
<dbReference type="EC" id="2.7.11.1" evidence="2"/>
<evidence type="ECO:0000256" key="9">
    <source>
        <dbReference type="ARBA" id="ARBA00048679"/>
    </source>
</evidence>
<feature type="binding site" evidence="10">
    <location>
        <position position="37"/>
    </location>
    <ligand>
        <name>ATP</name>
        <dbReference type="ChEBI" id="CHEBI:30616"/>
    </ligand>
</feature>
<evidence type="ECO:0000256" key="5">
    <source>
        <dbReference type="ARBA" id="ARBA00022741"/>
    </source>
</evidence>
<dbReference type="GO" id="GO:0005524">
    <property type="term" value="F:ATP binding"/>
    <property type="evidence" value="ECO:0007669"/>
    <property type="project" value="UniProtKB-UniRule"/>
</dbReference>
<dbReference type="PROSITE" id="PS50011">
    <property type="entry name" value="PROTEIN_KINASE_DOM"/>
    <property type="match status" value="1"/>
</dbReference>
<evidence type="ECO:0000256" key="8">
    <source>
        <dbReference type="ARBA" id="ARBA00047899"/>
    </source>
</evidence>
<dbReference type="CDD" id="cd08215">
    <property type="entry name" value="STKc_Nek"/>
    <property type="match status" value="1"/>
</dbReference>
<dbReference type="PANTHER" id="PTHR44899:SF3">
    <property type="entry name" value="SERINE_THREONINE-PROTEIN KINASE NEK1"/>
    <property type="match status" value="1"/>
</dbReference>
<protein>
    <recommendedName>
        <fullName evidence="2">non-specific serine/threonine protein kinase</fullName>
        <ecNumber evidence="2">2.7.11.1</ecNumber>
    </recommendedName>
</protein>
<proteinExistence type="inferred from homology"/>
<name>A0AAU9JGK4_9CILI</name>
<evidence type="ECO:0000256" key="6">
    <source>
        <dbReference type="ARBA" id="ARBA00022777"/>
    </source>
</evidence>
<dbReference type="GO" id="GO:0004674">
    <property type="term" value="F:protein serine/threonine kinase activity"/>
    <property type="evidence" value="ECO:0007669"/>
    <property type="project" value="UniProtKB-KW"/>
</dbReference>
<keyword evidence="5 10" id="KW-0547">Nucleotide-binding</keyword>
<dbReference type="InterPro" id="IPR008271">
    <property type="entry name" value="Ser/Thr_kinase_AS"/>
</dbReference>
<keyword evidence="14" id="KW-1185">Reference proteome</keyword>
<dbReference type="InterPro" id="IPR011009">
    <property type="entry name" value="Kinase-like_dom_sf"/>
</dbReference>
<evidence type="ECO:0000256" key="7">
    <source>
        <dbReference type="ARBA" id="ARBA00022840"/>
    </source>
</evidence>
<evidence type="ECO:0000256" key="3">
    <source>
        <dbReference type="ARBA" id="ARBA00022527"/>
    </source>
</evidence>
<evidence type="ECO:0000256" key="2">
    <source>
        <dbReference type="ARBA" id="ARBA00012513"/>
    </source>
</evidence>
<evidence type="ECO:0000256" key="11">
    <source>
        <dbReference type="SAM" id="MobiDB-lite"/>
    </source>
</evidence>
<dbReference type="InterPro" id="IPR000719">
    <property type="entry name" value="Prot_kinase_dom"/>
</dbReference>
<keyword evidence="3" id="KW-0723">Serine/threonine-protein kinase</keyword>